<gene>
    <name evidence="1" type="ORF">JTE90_027016</name>
</gene>
<organism evidence="1 2">
    <name type="scientific">Oedothorax gibbosus</name>
    <dbReference type="NCBI Taxonomy" id="931172"/>
    <lineage>
        <taxon>Eukaryota</taxon>
        <taxon>Metazoa</taxon>
        <taxon>Ecdysozoa</taxon>
        <taxon>Arthropoda</taxon>
        <taxon>Chelicerata</taxon>
        <taxon>Arachnida</taxon>
        <taxon>Araneae</taxon>
        <taxon>Araneomorphae</taxon>
        <taxon>Entelegynae</taxon>
        <taxon>Araneoidea</taxon>
        <taxon>Linyphiidae</taxon>
        <taxon>Erigoninae</taxon>
        <taxon>Oedothorax</taxon>
    </lineage>
</organism>
<sequence>MNQIYDGDALVLYSGRVTLQYNVVYDGQKLLQIGKSVFSFVTPHIDDGPKRKKLKLGENCDAIAGFYLEKLHFYLEKKQILVDFYLGQHMFHSRLEESGSRESFCRIRF</sequence>
<evidence type="ECO:0000313" key="2">
    <source>
        <dbReference type="Proteomes" id="UP000827092"/>
    </source>
</evidence>
<dbReference type="AlphaFoldDB" id="A0AAV6V9H4"/>
<protein>
    <submittedName>
        <fullName evidence="1">Uncharacterized protein</fullName>
    </submittedName>
</protein>
<comment type="caution">
    <text evidence="1">The sequence shown here is derived from an EMBL/GenBank/DDBJ whole genome shotgun (WGS) entry which is preliminary data.</text>
</comment>
<name>A0AAV6V9H4_9ARAC</name>
<evidence type="ECO:0000313" key="1">
    <source>
        <dbReference type="EMBL" id="KAG8193272.1"/>
    </source>
</evidence>
<reference evidence="1 2" key="1">
    <citation type="journal article" date="2022" name="Nat. Ecol. Evol.">
        <title>A masculinizing supergene underlies an exaggerated male reproductive morph in a spider.</title>
        <authorList>
            <person name="Hendrickx F."/>
            <person name="De Corte Z."/>
            <person name="Sonet G."/>
            <person name="Van Belleghem S.M."/>
            <person name="Kostlbacher S."/>
            <person name="Vangestel C."/>
        </authorList>
    </citation>
    <scope>NUCLEOTIDE SEQUENCE [LARGE SCALE GENOMIC DNA]</scope>
    <source>
        <strain evidence="1">W744_W776</strain>
    </source>
</reference>
<dbReference type="EMBL" id="JAFNEN010000126">
    <property type="protein sequence ID" value="KAG8193272.1"/>
    <property type="molecule type" value="Genomic_DNA"/>
</dbReference>
<accession>A0AAV6V9H4</accession>
<keyword evidence="2" id="KW-1185">Reference proteome</keyword>
<proteinExistence type="predicted"/>
<dbReference type="Proteomes" id="UP000827092">
    <property type="component" value="Unassembled WGS sequence"/>
</dbReference>